<sequence length="256" mass="28544">MGPRLRRKHLAIYFTAILLSCVWADEKKVTAQEGATVTLQTGDSGSHSDIKIVWTFATEQPNMRIASVKSGTVRTDYDERFRGRLKLDSRTGALNIKKLRVSDSGVYMWQSISSNVLSQSFHLTVYSSVSTPAIKVNSCFVNTNCSSLTVECSVENSRELILSWFRGRERLKNTSSPHLSTRIALPLEIQYRDGDSYSCLAENPVEEKATKLDTEDTCLQNGESSSWCQTEGTVRLVISAVVGMALVVLIVDYMRL</sequence>
<dbReference type="SMART" id="SM00409">
    <property type="entry name" value="IG"/>
    <property type="match status" value="1"/>
</dbReference>
<dbReference type="Proteomes" id="UP001314229">
    <property type="component" value="Unassembled WGS sequence"/>
</dbReference>
<dbReference type="InterPro" id="IPR013783">
    <property type="entry name" value="Ig-like_fold"/>
</dbReference>
<evidence type="ECO:0000256" key="1">
    <source>
        <dbReference type="SAM" id="SignalP"/>
    </source>
</evidence>
<dbReference type="Pfam" id="PF07686">
    <property type="entry name" value="V-set"/>
    <property type="match status" value="1"/>
</dbReference>
<dbReference type="SUPFAM" id="SSF48726">
    <property type="entry name" value="Immunoglobulin"/>
    <property type="match status" value="2"/>
</dbReference>
<feature type="signal peptide" evidence="1">
    <location>
        <begin position="1"/>
        <end position="24"/>
    </location>
</feature>
<dbReference type="EMBL" id="CAWUFR010000334">
    <property type="protein sequence ID" value="CAK6976106.1"/>
    <property type="molecule type" value="Genomic_DNA"/>
</dbReference>
<dbReference type="Gene3D" id="2.60.40.10">
    <property type="entry name" value="Immunoglobulins"/>
    <property type="match status" value="2"/>
</dbReference>
<keyword evidence="4" id="KW-1185">Reference proteome</keyword>
<dbReference type="PROSITE" id="PS50835">
    <property type="entry name" value="IG_LIKE"/>
    <property type="match status" value="1"/>
</dbReference>
<name>A0AAV1PWK8_SCOSC</name>
<dbReference type="InterPro" id="IPR007110">
    <property type="entry name" value="Ig-like_dom"/>
</dbReference>
<dbReference type="PROSITE" id="PS51257">
    <property type="entry name" value="PROKAR_LIPOPROTEIN"/>
    <property type="match status" value="1"/>
</dbReference>
<dbReference type="PANTHER" id="PTHR21063:SF4">
    <property type="entry name" value="CD48 ANTIGEN-RELATED"/>
    <property type="match status" value="1"/>
</dbReference>
<keyword evidence="1" id="KW-0732">Signal</keyword>
<proteinExistence type="predicted"/>
<gene>
    <name evidence="3" type="ORF">FSCOSCO3_A034973</name>
</gene>
<evidence type="ECO:0000259" key="2">
    <source>
        <dbReference type="PROSITE" id="PS50835"/>
    </source>
</evidence>
<feature type="chain" id="PRO_5044021734" evidence="1">
    <location>
        <begin position="25"/>
        <end position="256"/>
    </location>
</feature>
<accession>A0AAV1PWK8</accession>
<organism evidence="3 4">
    <name type="scientific">Scomber scombrus</name>
    <name type="common">Atlantic mackerel</name>
    <name type="synonym">Scomber vernalis</name>
    <dbReference type="NCBI Taxonomy" id="13677"/>
    <lineage>
        <taxon>Eukaryota</taxon>
        <taxon>Metazoa</taxon>
        <taxon>Chordata</taxon>
        <taxon>Craniata</taxon>
        <taxon>Vertebrata</taxon>
        <taxon>Euteleostomi</taxon>
        <taxon>Actinopterygii</taxon>
        <taxon>Neopterygii</taxon>
        <taxon>Teleostei</taxon>
        <taxon>Neoteleostei</taxon>
        <taxon>Acanthomorphata</taxon>
        <taxon>Pelagiaria</taxon>
        <taxon>Scombriformes</taxon>
        <taxon>Scombridae</taxon>
        <taxon>Scomber</taxon>
    </lineage>
</organism>
<dbReference type="InterPro" id="IPR036179">
    <property type="entry name" value="Ig-like_dom_sf"/>
</dbReference>
<dbReference type="InterPro" id="IPR003599">
    <property type="entry name" value="Ig_sub"/>
</dbReference>
<comment type="caution">
    <text evidence="3">The sequence shown here is derived from an EMBL/GenBank/DDBJ whole genome shotgun (WGS) entry which is preliminary data.</text>
</comment>
<dbReference type="PANTHER" id="PTHR21063">
    <property type="entry name" value="LFA-3"/>
    <property type="match status" value="1"/>
</dbReference>
<evidence type="ECO:0000313" key="3">
    <source>
        <dbReference type="EMBL" id="CAK6976106.1"/>
    </source>
</evidence>
<reference evidence="3 4" key="1">
    <citation type="submission" date="2024-01" db="EMBL/GenBank/DDBJ databases">
        <authorList>
            <person name="Alioto T."/>
            <person name="Alioto T."/>
            <person name="Gomez Garrido J."/>
        </authorList>
    </citation>
    <scope>NUCLEOTIDE SEQUENCE [LARGE SCALE GENOMIC DNA]</scope>
</reference>
<dbReference type="InterPro" id="IPR013106">
    <property type="entry name" value="Ig_V-set"/>
</dbReference>
<feature type="domain" description="Ig-like" evidence="2">
    <location>
        <begin position="132"/>
        <end position="210"/>
    </location>
</feature>
<dbReference type="CDD" id="cd00096">
    <property type="entry name" value="Ig"/>
    <property type="match status" value="1"/>
</dbReference>
<evidence type="ECO:0000313" key="4">
    <source>
        <dbReference type="Proteomes" id="UP001314229"/>
    </source>
</evidence>
<protein>
    <submittedName>
        <fullName evidence="3">SLAM family member 9-like</fullName>
    </submittedName>
</protein>
<dbReference type="AlphaFoldDB" id="A0AAV1PWK8"/>